<feature type="compositionally biased region" description="Basic and acidic residues" evidence="1">
    <location>
        <begin position="848"/>
        <end position="877"/>
    </location>
</feature>
<dbReference type="GeneID" id="40311065"/>
<feature type="compositionally biased region" description="Low complexity" evidence="1">
    <location>
        <begin position="115"/>
        <end position="126"/>
    </location>
</feature>
<proteinExistence type="predicted"/>
<feature type="region of interest" description="Disordered" evidence="1">
    <location>
        <begin position="817"/>
        <end position="943"/>
    </location>
</feature>
<feature type="region of interest" description="Disordered" evidence="1">
    <location>
        <begin position="1"/>
        <end position="161"/>
    </location>
</feature>
<name>A0A2A9MIM1_BESBE</name>
<gene>
    <name evidence="2" type="ORF">BESB_061370</name>
</gene>
<feature type="compositionally biased region" description="Basic and acidic residues" evidence="1">
    <location>
        <begin position="1152"/>
        <end position="1161"/>
    </location>
</feature>
<dbReference type="OrthoDB" id="334037at2759"/>
<feature type="region of interest" description="Disordered" evidence="1">
    <location>
        <begin position="1081"/>
        <end position="1232"/>
    </location>
</feature>
<comment type="caution">
    <text evidence="2">The sequence shown here is derived from an EMBL/GenBank/DDBJ whole genome shotgun (WGS) entry which is preliminary data.</text>
</comment>
<feature type="compositionally biased region" description="Basic and acidic residues" evidence="1">
    <location>
        <begin position="916"/>
        <end position="928"/>
    </location>
</feature>
<feature type="compositionally biased region" description="Basic and acidic residues" evidence="1">
    <location>
        <begin position="85"/>
        <end position="94"/>
    </location>
</feature>
<sequence length="1339" mass="139229">MMSEAGRDNADAGARGRGEEGRERQDAVQEGGEGRLADRAATQDEKRRKSRRKTAMNRDAGRSADPSIPGGPVGAVESLLADIAASEKHHDLLGETHSSPGAVPASRSGVTSGGLSDPAPSLLALPITDGKTKRPAYRTRHSGRVTAGAAEEFGAGSKRPSAATLGGAFACDSDRGTAGSAGSPSMIGARGRRLSEAEKSCLFSDTPPSELPAAGACGSEGEALFAQGSLREELETVLSLGLLYLKRERELEAPLQDDAASPVGSRIVSVDSVERDGDDSATAGFRPLREEGDRAEVSANVAALLGADKLRAEALDCVALSLASQPDEAASEGTPRLAFGTDLCRASPTQTSRTALERDPGALRSGRGGDRGRVGSRTAGASPGASWASETQPKGMSPEWTASARADEKGEARHPRSADHNGADVEPKETRRGGGEDGEETDTASERRRDAEGVKGSGSSGTVGAAERRLGVHYSRYDRSWVARYTQGKTSEPRRASAALSSRKGDADAPLLRISSGRRCTTVHDRAVNLFGERLQGRRVQVFLIVSQLAVDRGSAGDKVQCAMLFRGCSGTSPCCLGVIPSLCPAGGRVLKKYFSTKVYGHELARAKAVAARLQMEQQARENCASASPALTAMSLPSQPPPACSLVQTKGTGEQACGGAALSRRDDNDPPTLSPSSVCVSGSLTSASSCGSVVESHTRAPTPSSGSFAADSRDTTRSPTHCSASLPNACLPSWMPVPPMGFPPSPGSAQPPCPLGSYPFPYNLSPCPMYAFPMPATTAFGSPYVPQASPFLPFLQHPSEKAGAAFPHDELGRAAGAIDERSKERDHAALRLRPEKGLSEARAGLAAGKDDEKKRQREGDEDAKGEAGASREGESERRRRLNDSTGPTGGGGDEKEDEGVRLEDAEGAQSANARAGGREAVRGSDREGGSLGLAAERADEGEIRTARTSHEQAVASISSLLTFSPYSSLPACLDVPRCKTEDTVSVLLDRSAPLSPLRTERTSRTPGVAVPHAKAEAGMGRARNAVYAPGVPPVLPSCLPTGFPFSAYPSPFPPDAVSPFPHLSPSSGAVWPPALPSAPGAAGLGNVREGAQEAERVRAPESEEKKKSAEAESSGETRDSEYPRKERDEGGATETPPREDGDAEAQAAIQRAADKDDDTKGEPSPLLEAGESGCRDSRTEAANGVNRERGTVTSPVAEERERPGKPAPEHASGSDPQSSSVKKTQKLRSSSVAVARFPPAPHAFASPEGGALFPSMPLASAGLMPPSGVFQAAHPSVSSMMPCGSFFFPGAPSPCQNLFFPSAPTTHPHASSSSLFHPSFMPQCALPGPVAAPTSPNSP</sequence>
<keyword evidence="3" id="KW-1185">Reference proteome</keyword>
<accession>A0A2A9MIM1</accession>
<feature type="region of interest" description="Disordered" evidence="1">
    <location>
        <begin position="254"/>
        <end position="289"/>
    </location>
</feature>
<feature type="region of interest" description="Disordered" evidence="1">
    <location>
        <begin position="655"/>
        <end position="677"/>
    </location>
</feature>
<evidence type="ECO:0000313" key="2">
    <source>
        <dbReference type="EMBL" id="PFH35250.1"/>
    </source>
</evidence>
<evidence type="ECO:0000256" key="1">
    <source>
        <dbReference type="SAM" id="MobiDB-lite"/>
    </source>
</evidence>
<feature type="compositionally biased region" description="Polar residues" evidence="1">
    <location>
        <begin position="1214"/>
        <end position="1232"/>
    </location>
</feature>
<dbReference type="EMBL" id="NWUJ01000005">
    <property type="protein sequence ID" value="PFH35250.1"/>
    <property type="molecule type" value="Genomic_DNA"/>
</dbReference>
<evidence type="ECO:0000313" key="3">
    <source>
        <dbReference type="Proteomes" id="UP000224006"/>
    </source>
</evidence>
<dbReference type="KEGG" id="bbes:BESB_061370"/>
<feature type="region of interest" description="Disordered" evidence="1">
    <location>
        <begin position="324"/>
        <end position="467"/>
    </location>
</feature>
<dbReference type="VEuPathDB" id="ToxoDB:BESB_061370"/>
<feature type="compositionally biased region" description="Basic and acidic residues" evidence="1">
    <location>
        <begin position="1090"/>
        <end position="1140"/>
    </location>
</feature>
<protein>
    <submittedName>
        <fullName evidence="2">Uncharacterized protein</fullName>
    </submittedName>
</protein>
<feature type="compositionally biased region" description="Basic and acidic residues" evidence="1">
    <location>
        <begin position="444"/>
        <end position="453"/>
    </location>
</feature>
<feature type="region of interest" description="Disordered" evidence="1">
    <location>
        <begin position="694"/>
        <end position="722"/>
    </location>
</feature>
<organism evidence="2 3">
    <name type="scientific">Besnoitia besnoiti</name>
    <name type="common">Apicomplexan protozoan</name>
    <dbReference type="NCBI Taxonomy" id="94643"/>
    <lineage>
        <taxon>Eukaryota</taxon>
        <taxon>Sar</taxon>
        <taxon>Alveolata</taxon>
        <taxon>Apicomplexa</taxon>
        <taxon>Conoidasida</taxon>
        <taxon>Coccidia</taxon>
        <taxon>Eucoccidiorida</taxon>
        <taxon>Eimeriorina</taxon>
        <taxon>Sarcocystidae</taxon>
        <taxon>Besnoitia</taxon>
    </lineage>
</organism>
<dbReference type="RefSeq" id="XP_029219259.1">
    <property type="nucleotide sequence ID" value="XM_029364551.1"/>
</dbReference>
<dbReference type="Proteomes" id="UP000224006">
    <property type="component" value="Chromosome V"/>
</dbReference>
<reference evidence="2 3" key="1">
    <citation type="submission" date="2017-09" db="EMBL/GenBank/DDBJ databases">
        <title>Genome sequencing of Besnoitia besnoiti strain Bb-Ger1.</title>
        <authorList>
            <person name="Schares G."/>
            <person name="Venepally P."/>
            <person name="Lorenzi H.A."/>
        </authorList>
    </citation>
    <scope>NUCLEOTIDE SEQUENCE [LARGE SCALE GENOMIC DNA]</scope>
    <source>
        <strain evidence="2 3">Bb-Ger1</strain>
    </source>
</reference>
<feature type="compositionally biased region" description="Basic residues" evidence="1">
    <location>
        <begin position="133"/>
        <end position="143"/>
    </location>
</feature>
<feature type="compositionally biased region" description="Basic and acidic residues" evidence="1">
    <location>
        <begin position="405"/>
        <end position="435"/>
    </location>
</feature>
<feature type="compositionally biased region" description="Basic and acidic residues" evidence="1">
    <location>
        <begin position="355"/>
        <end position="373"/>
    </location>
</feature>
<feature type="compositionally biased region" description="Basic and acidic residues" evidence="1">
    <location>
        <begin position="817"/>
        <end position="839"/>
    </location>
</feature>
<feature type="compositionally biased region" description="Basic and acidic residues" evidence="1">
    <location>
        <begin position="1197"/>
        <end position="1208"/>
    </location>
</feature>
<feature type="compositionally biased region" description="Basic and acidic residues" evidence="1">
    <location>
        <begin position="1"/>
        <end position="47"/>
    </location>
</feature>